<feature type="compositionally biased region" description="Acidic residues" evidence="1">
    <location>
        <begin position="968"/>
        <end position="978"/>
    </location>
</feature>
<dbReference type="Proteomes" id="UP000613740">
    <property type="component" value="Unassembled WGS sequence"/>
</dbReference>
<dbReference type="EMBL" id="JAEHOD010000003">
    <property type="protein sequence ID" value="KAG2453328.1"/>
    <property type="molecule type" value="Genomic_DNA"/>
</dbReference>
<feature type="region of interest" description="Disordered" evidence="1">
    <location>
        <begin position="540"/>
        <end position="563"/>
    </location>
</feature>
<comment type="caution">
    <text evidence="2">The sequence shown here is derived from an EMBL/GenBank/DDBJ whole genome shotgun (WGS) entry which is preliminary data.</text>
</comment>
<feature type="region of interest" description="Disordered" evidence="1">
    <location>
        <begin position="319"/>
        <end position="344"/>
    </location>
</feature>
<feature type="region of interest" description="Disordered" evidence="1">
    <location>
        <begin position="684"/>
        <end position="747"/>
    </location>
</feature>
<evidence type="ECO:0000313" key="2">
    <source>
        <dbReference type="EMBL" id="KAG2453328.1"/>
    </source>
</evidence>
<feature type="compositionally biased region" description="Low complexity" evidence="1">
    <location>
        <begin position="913"/>
        <end position="927"/>
    </location>
</feature>
<feature type="compositionally biased region" description="Low complexity" evidence="1">
    <location>
        <begin position="787"/>
        <end position="799"/>
    </location>
</feature>
<organism evidence="2 3">
    <name type="scientific">Chlamydomonas schloesseri</name>
    <dbReference type="NCBI Taxonomy" id="2026947"/>
    <lineage>
        <taxon>Eukaryota</taxon>
        <taxon>Viridiplantae</taxon>
        <taxon>Chlorophyta</taxon>
        <taxon>core chlorophytes</taxon>
        <taxon>Chlorophyceae</taxon>
        <taxon>CS clade</taxon>
        <taxon>Chlamydomonadales</taxon>
        <taxon>Chlamydomonadaceae</taxon>
        <taxon>Chlamydomonas</taxon>
    </lineage>
</organism>
<feature type="region of interest" description="Disordered" evidence="1">
    <location>
        <begin position="911"/>
        <end position="1022"/>
    </location>
</feature>
<gene>
    <name evidence="2" type="ORF">HYH02_001552</name>
</gene>
<feature type="region of interest" description="Disordered" evidence="1">
    <location>
        <begin position="843"/>
        <end position="887"/>
    </location>
</feature>
<reference evidence="2" key="1">
    <citation type="journal article" date="2020" name="bioRxiv">
        <title>Comparative genomics of Chlamydomonas.</title>
        <authorList>
            <person name="Craig R.J."/>
            <person name="Hasan A.R."/>
            <person name="Ness R.W."/>
            <person name="Keightley P.D."/>
        </authorList>
    </citation>
    <scope>NUCLEOTIDE SEQUENCE</scope>
    <source>
        <strain evidence="2">CCAP 11/173</strain>
    </source>
</reference>
<dbReference type="AlphaFoldDB" id="A0A835WSE7"/>
<evidence type="ECO:0000313" key="3">
    <source>
        <dbReference type="Proteomes" id="UP000613740"/>
    </source>
</evidence>
<feature type="region of interest" description="Disordered" evidence="1">
    <location>
        <begin position="381"/>
        <end position="410"/>
    </location>
</feature>
<feature type="compositionally biased region" description="Polar residues" evidence="1">
    <location>
        <begin position="762"/>
        <end position="783"/>
    </location>
</feature>
<feature type="compositionally biased region" description="Acidic residues" evidence="1">
    <location>
        <begin position="185"/>
        <end position="194"/>
    </location>
</feature>
<dbReference type="OrthoDB" id="552692at2759"/>
<feature type="compositionally biased region" description="Basic and acidic residues" evidence="1">
    <location>
        <begin position="950"/>
        <end position="967"/>
    </location>
</feature>
<name>A0A835WSE7_9CHLO</name>
<protein>
    <submittedName>
        <fullName evidence="2">Uncharacterized protein</fullName>
    </submittedName>
</protein>
<evidence type="ECO:0000256" key="1">
    <source>
        <dbReference type="SAM" id="MobiDB-lite"/>
    </source>
</evidence>
<feature type="region of interest" description="Disordered" evidence="1">
    <location>
        <begin position="429"/>
        <end position="471"/>
    </location>
</feature>
<proteinExistence type="predicted"/>
<feature type="compositionally biased region" description="Basic residues" evidence="1">
    <location>
        <begin position="215"/>
        <end position="231"/>
    </location>
</feature>
<feature type="region of interest" description="Disordered" evidence="1">
    <location>
        <begin position="761"/>
        <end position="799"/>
    </location>
</feature>
<keyword evidence="3" id="KW-1185">Reference proteome</keyword>
<feature type="compositionally biased region" description="Acidic residues" evidence="1">
    <location>
        <begin position="320"/>
        <end position="340"/>
    </location>
</feature>
<feature type="compositionally biased region" description="Low complexity" evidence="1">
    <location>
        <begin position="729"/>
        <end position="745"/>
    </location>
</feature>
<feature type="compositionally biased region" description="Low complexity" evidence="1">
    <location>
        <begin position="631"/>
        <end position="644"/>
    </location>
</feature>
<feature type="region of interest" description="Disordered" evidence="1">
    <location>
        <begin position="143"/>
        <end position="255"/>
    </location>
</feature>
<feature type="compositionally biased region" description="Low complexity" evidence="1">
    <location>
        <begin position="843"/>
        <end position="862"/>
    </location>
</feature>
<feature type="compositionally biased region" description="Polar residues" evidence="1">
    <location>
        <begin position="242"/>
        <end position="254"/>
    </location>
</feature>
<feature type="region of interest" description="Disordered" evidence="1">
    <location>
        <begin position="623"/>
        <end position="669"/>
    </location>
</feature>
<sequence length="1022" mass="104997">MAQKLPPAVSIAWGSTNAAGLTLPSLIEACSSQTLEADPTNLSWKATTTRASLAPRRSVRFALDGDDLHSAVTAARANAPHLTEPGGYGGPALKPMLTASVYARGLAYRASDGGALCYSGGVDNTSGGFHGNSGHKDGALGRATCHNGAQAPRGSSYGGCSSSGRSSRGPERAKAVSGADGGSNECEEGGDVEISDLVHAWSDGPHGGGGAGGHASRRGHQSRGSRSRSRSRGGSLGGAVTSAGSSALPSNGASSRPFPAALASGWSITSITGCAAPMSGAFTPGSLAASAAASLRRPSSVKLEATQRTRAAVRWAMEAGTEEGEDEEEEEEEEEEEDGENYGSAVKNSAARVVFATCPAAAIPAHLAPPAALAEARCNSGSVSSRSGVGRGFVGSPKRHPSSPEARGGWRGYWRRGWSHFVAALSGGRTANAKSGNSRQQQQQQQQQAAEGSERPGVPASGLSVMSVSSRSPSMMAFRLRAADSRTVNLRRMSKAKRQRTRPPIFAIGAGAAGQPLAVPPPAPAVSRFAADAAGAATVRMQPSHPPPQHVAGPHAPRTSAPGRMYGIATSLGSSDGNATSAWVVAGGALTSTPGVQGAVAPESGRQSFYRSSSFPARGFKLSSSSVWPEPTAAAPAPLTAAGTQSSLGPHYPHHNPEVIPPGAEPALNRTTPRVKKMLSFNPTVENDRGTTEALRGMTPEGKRPTPTGAVSAIPAQPGATLSLRKTQSMGPWSSSAPAPAAKAGSNKRAGWLQFLVPTPTGEVSATPAQPGATPSHNTQSMGPWNGSAPAPAAKAGSSKRVGWLQKLVHVFSSRQDPLPPPKGSAMGIPAAATADPFLASTGTARTTASGDSGDTWGSDSSSGGGASAEHAVRPSDPSICSSDSSDCSHARAAARKLQVLDSRVVHYRRLQQQKQQQHQAPAPQQLRLRRLRGSVAPQPQPQPPQQQHAHHESVHHEEEEHARYGESDTEDQDEEKEADTGARAALRKRLLEHAASVRDAPGDEGGAGPVYFVANTAASRN</sequence>
<feature type="compositionally biased region" description="Low complexity" evidence="1">
    <location>
        <begin position="153"/>
        <end position="167"/>
    </location>
</feature>
<accession>A0A835WSE7</accession>
<feature type="compositionally biased region" description="Low complexity" evidence="1">
    <location>
        <begin position="875"/>
        <end position="887"/>
    </location>
</feature>